<dbReference type="SUPFAM" id="SSF48452">
    <property type="entry name" value="TPR-like"/>
    <property type="match status" value="1"/>
</dbReference>
<gene>
    <name evidence="2" type="ORF">FDT80_01360</name>
</gene>
<protein>
    <recommendedName>
        <fullName evidence="4">Tetratricopeptide repeat protein</fullName>
    </recommendedName>
</protein>
<comment type="caution">
    <text evidence="2">The sequence shown here is derived from an EMBL/GenBank/DDBJ whole genome shotgun (WGS) entry which is preliminary data.</text>
</comment>
<accession>A0A5S3PIQ1</accession>
<dbReference type="InterPro" id="IPR011990">
    <property type="entry name" value="TPR-like_helical_dom_sf"/>
</dbReference>
<sequence length="173" mass="18479">MRFLLAAALICPTGLFAAGGGDETAPPKPTKGCTSGEIYDDKTGTCKNAFNDHLDADEVYQGVRQLAYAGRYHDAQMLLAALPENDDRRLTYMGFTHRKLGNTGLADVFYSRAIARNPGNILARSYMGQGMVEAGDVAGAMGQLRAIRAQGGTGTWAETSLRNAIATGTTYSY</sequence>
<dbReference type="Gene3D" id="1.25.40.10">
    <property type="entry name" value="Tetratricopeptide repeat domain"/>
    <property type="match status" value="1"/>
</dbReference>
<keyword evidence="1" id="KW-0732">Signal</keyword>
<evidence type="ECO:0008006" key="4">
    <source>
        <dbReference type="Google" id="ProtNLM"/>
    </source>
</evidence>
<feature type="signal peptide" evidence="1">
    <location>
        <begin position="1"/>
        <end position="17"/>
    </location>
</feature>
<feature type="chain" id="PRO_5024407674" description="Tetratricopeptide repeat protein" evidence="1">
    <location>
        <begin position="18"/>
        <end position="173"/>
    </location>
</feature>
<dbReference type="RefSeq" id="WP_138660448.1">
    <property type="nucleotide sequence ID" value="NZ_VANS01000001.1"/>
</dbReference>
<dbReference type="AlphaFoldDB" id="A0A5S3PIQ1"/>
<keyword evidence="3" id="KW-1185">Reference proteome</keyword>
<dbReference type="Proteomes" id="UP000309550">
    <property type="component" value="Unassembled WGS sequence"/>
</dbReference>
<dbReference type="EMBL" id="VANS01000001">
    <property type="protein sequence ID" value="TMM54274.1"/>
    <property type="molecule type" value="Genomic_DNA"/>
</dbReference>
<dbReference type="OrthoDB" id="8592798at2"/>
<evidence type="ECO:0000313" key="2">
    <source>
        <dbReference type="EMBL" id="TMM54274.1"/>
    </source>
</evidence>
<organism evidence="2 3">
    <name type="scientific">Sulfitobacter sabulilitoris</name>
    <dbReference type="NCBI Taxonomy" id="2562655"/>
    <lineage>
        <taxon>Bacteria</taxon>
        <taxon>Pseudomonadati</taxon>
        <taxon>Pseudomonadota</taxon>
        <taxon>Alphaproteobacteria</taxon>
        <taxon>Rhodobacterales</taxon>
        <taxon>Roseobacteraceae</taxon>
        <taxon>Sulfitobacter</taxon>
    </lineage>
</organism>
<name>A0A5S3PIQ1_9RHOB</name>
<evidence type="ECO:0000313" key="3">
    <source>
        <dbReference type="Proteomes" id="UP000309550"/>
    </source>
</evidence>
<proteinExistence type="predicted"/>
<evidence type="ECO:0000256" key="1">
    <source>
        <dbReference type="SAM" id="SignalP"/>
    </source>
</evidence>
<reference evidence="2 3" key="1">
    <citation type="submission" date="2019-05" db="EMBL/GenBank/DDBJ databases">
        <title>Sulfitobacter sabulilitoris sp. nov., isolated from a marine sand.</title>
        <authorList>
            <person name="Yoon J.-H."/>
        </authorList>
    </citation>
    <scope>NUCLEOTIDE SEQUENCE [LARGE SCALE GENOMIC DNA]</scope>
    <source>
        <strain evidence="2 3">HSMS-29</strain>
    </source>
</reference>